<feature type="chain" id="PRO_5046952184" evidence="1">
    <location>
        <begin position="19"/>
        <end position="172"/>
    </location>
</feature>
<evidence type="ECO:0000313" key="2">
    <source>
        <dbReference type="EMBL" id="MFD2608561.1"/>
    </source>
</evidence>
<protein>
    <submittedName>
        <fullName evidence="2">Uncharacterized protein</fullName>
    </submittedName>
</protein>
<keyword evidence="3" id="KW-1185">Reference proteome</keyword>
<reference evidence="3" key="1">
    <citation type="journal article" date="2019" name="Int. J. Syst. Evol. Microbiol.">
        <title>The Global Catalogue of Microorganisms (GCM) 10K type strain sequencing project: providing services to taxonomists for standard genome sequencing and annotation.</title>
        <authorList>
            <consortium name="The Broad Institute Genomics Platform"/>
            <consortium name="The Broad Institute Genome Sequencing Center for Infectious Disease"/>
            <person name="Wu L."/>
            <person name="Ma J."/>
        </authorList>
    </citation>
    <scope>NUCLEOTIDE SEQUENCE [LARGE SCALE GENOMIC DNA]</scope>
    <source>
        <strain evidence="3">KCTC 33842</strain>
    </source>
</reference>
<gene>
    <name evidence="2" type="ORF">ACFSR9_03780</name>
</gene>
<keyword evidence="1" id="KW-0732">Signal</keyword>
<evidence type="ECO:0000313" key="3">
    <source>
        <dbReference type="Proteomes" id="UP001597475"/>
    </source>
</evidence>
<dbReference type="EMBL" id="JBHUMK010000012">
    <property type="protein sequence ID" value="MFD2608561.1"/>
    <property type="molecule type" value="Genomic_DNA"/>
</dbReference>
<proteinExistence type="predicted"/>
<sequence>MKRLALTALLACLPCAGALTQVAPGIYNQVKKDPMTDANLGAVFIREVNDRDINTLFLLKCDGTGGYDFYLMTKNPLMTQADFDLEATPDLMYRIDTQTARTLSTSTVFTDDDPDLTSLSFSATGDRTLFDAFWVARNKVTVRVLRRGMSALDYVFPAKGFIEAYRKIGRCR</sequence>
<accession>A0ABW5NZR5</accession>
<dbReference type="Proteomes" id="UP001597475">
    <property type="component" value="Unassembled WGS sequence"/>
</dbReference>
<feature type="signal peptide" evidence="1">
    <location>
        <begin position="1"/>
        <end position="18"/>
    </location>
</feature>
<comment type="caution">
    <text evidence="2">The sequence shown here is derived from an EMBL/GenBank/DDBJ whole genome shotgun (WGS) entry which is preliminary data.</text>
</comment>
<organism evidence="2 3">
    <name type="scientific">Deinococcus taklimakanensis</name>
    <dbReference type="NCBI Taxonomy" id="536443"/>
    <lineage>
        <taxon>Bacteria</taxon>
        <taxon>Thermotogati</taxon>
        <taxon>Deinococcota</taxon>
        <taxon>Deinococci</taxon>
        <taxon>Deinococcales</taxon>
        <taxon>Deinococcaceae</taxon>
        <taxon>Deinococcus</taxon>
    </lineage>
</organism>
<evidence type="ECO:0000256" key="1">
    <source>
        <dbReference type="SAM" id="SignalP"/>
    </source>
</evidence>
<dbReference type="RefSeq" id="WP_386843188.1">
    <property type="nucleotide sequence ID" value="NZ_JBHUMK010000012.1"/>
</dbReference>
<name>A0ABW5NZR5_9DEIO</name>